<dbReference type="Gene3D" id="3.40.50.300">
    <property type="entry name" value="P-loop containing nucleotide triphosphate hydrolases"/>
    <property type="match status" value="1"/>
</dbReference>
<protein>
    <submittedName>
        <fullName evidence="6">MAGUK p55 subfamily member 5</fullName>
    </submittedName>
</protein>
<dbReference type="HOGENOM" id="CLU_001715_5_4_1"/>
<name>K1RKA3_MAGGI</name>
<feature type="coiled-coil region" evidence="4">
    <location>
        <begin position="453"/>
        <end position="510"/>
    </location>
</feature>
<dbReference type="Pfam" id="PF07653">
    <property type="entry name" value="SH3_2"/>
    <property type="match status" value="1"/>
</dbReference>
<dbReference type="InParanoid" id="K1RKA3"/>
<dbReference type="PROSITE" id="PS50002">
    <property type="entry name" value="SH3"/>
    <property type="match status" value="1"/>
</dbReference>
<reference evidence="6" key="1">
    <citation type="journal article" date="2012" name="Nature">
        <title>The oyster genome reveals stress adaptation and complexity of shell formation.</title>
        <authorList>
            <person name="Zhang G."/>
            <person name="Fang X."/>
            <person name="Guo X."/>
            <person name="Li L."/>
            <person name="Luo R."/>
            <person name="Xu F."/>
            <person name="Yang P."/>
            <person name="Zhang L."/>
            <person name="Wang X."/>
            <person name="Qi H."/>
            <person name="Xiong Z."/>
            <person name="Que H."/>
            <person name="Xie Y."/>
            <person name="Holland P.W."/>
            <person name="Paps J."/>
            <person name="Zhu Y."/>
            <person name="Wu F."/>
            <person name="Chen Y."/>
            <person name="Wang J."/>
            <person name="Peng C."/>
            <person name="Meng J."/>
            <person name="Yang L."/>
            <person name="Liu J."/>
            <person name="Wen B."/>
            <person name="Zhang N."/>
            <person name="Huang Z."/>
            <person name="Zhu Q."/>
            <person name="Feng Y."/>
            <person name="Mount A."/>
            <person name="Hedgecock D."/>
            <person name="Xu Z."/>
            <person name="Liu Y."/>
            <person name="Domazet-Loso T."/>
            <person name="Du Y."/>
            <person name="Sun X."/>
            <person name="Zhang S."/>
            <person name="Liu B."/>
            <person name="Cheng P."/>
            <person name="Jiang X."/>
            <person name="Li J."/>
            <person name="Fan D."/>
            <person name="Wang W."/>
            <person name="Fu W."/>
            <person name="Wang T."/>
            <person name="Wang B."/>
            <person name="Zhang J."/>
            <person name="Peng Z."/>
            <person name="Li Y."/>
            <person name="Li N."/>
            <person name="Wang J."/>
            <person name="Chen M."/>
            <person name="He Y."/>
            <person name="Tan F."/>
            <person name="Song X."/>
            <person name="Zheng Q."/>
            <person name="Huang R."/>
            <person name="Yang H."/>
            <person name="Du X."/>
            <person name="Chen L."/>
            <person name="Yang M."/>
            <person name="Gaffney P.M."/>
            <person name="Wang S."/>
            <person name="Luo L."/>
            <person name="She Z."/>
            <person name="Ming Y."/>
            <person name="Huang W."/>
            <person name="Zhang S."/>
            <person name="Huang B."/>
            <person name="Zhang Y."/>
            <person name="Qu T."/>
            <person name="Ni P."/>
            <person name="Miao G."/>
            <person name="Wang J."/>
            <person name="Wang Q."/>
            <person name="Steinberg C.E."/>
            <person name="Wang H."/>
            <person name="Li N."/>
            <person name="Qian L."/>
            <person name="Zhang G."/>
            <person name="Li Y."/>
            <person name="Yang H."/>
            <person name="Liu X."/>
            <person name="Wang J."/>
            <person name="Yin Y."/>
            <person name="Wang J."/>
        </authorList>
    </citation>
    <scope>NUCLEOTIDE SEQUENCE [LARGE SCALE GENOMIC DNA]</scope>
    <source>
        <strain evidence="6">05x7-T-G4-1.051#20</strain>
    </source>
</reference>
<dbReference type="SMART" id="SM00228">
    <property type="entry name" value="PDZ"/>
    <property type="match status" value="2"/>
</dbReference>
<dbReference type="CDD" id="cd00136">
    <property type="entry name" value="PDZ_canonical"/>
    <property type="match status" value="1"/>
</dbReference>
<dbReference type="SMART" id="SM00569">
    <property type="entry name" value="L27"/>
    <property type="match status" value="2"/>
</dbReference>
<dbReference type="PROSITE" id="PS50106">
    <property type="entry name" value="PDZ"/>
    <property type="match status" value="2"/>
</dbReference>
<dbReference type="Pfam" id="PF00595">
    <property type="entry name" value="PDZ"/>
    <property type="match status" value="2"/>
</dbReference>
<dbReference type="InterPro" id="IPR036028">
    <property type="entry name" value="SH3-like_dom_sf"/>
</dbReference>
<evidence type="ECO:0000256" key="5">
    <source>
        <dbReference type="SAM" id="MobiDB-lite"/>
    </source>
</evidence>
<evidence type="ECO:0000313" key="6">
    <source>
        <dbReference type="EMBL" id="EKC34701.1"/>
    </source>
</evidence>
<dbReference type="Gene3D" id="2.30.30.40">
    <property type="entry name" value="SH3 Domains"/>
    <property type="match status" value="1"/>
</dbReference>
<dbReference type="Gene3D" id="2.30.42.10">
    <property type="match status" value="2"/>
</dbReference>
<dbReference type="CDD" id="cd00071">
    <property type="entry name" value="GMPK"/>
    <property type="match status" value="1"/>
</dbReference>
<feature type="compositionally biased region" description="Polar residues" evidence="5">
    <location>
        <begin position="434"/>
        <end position="447"/>
    </location>
</feature>
<dbReference type="Pfam" id="PF00625">
    <property type="entry name" value="Guanylate_kin"/>
    <property type="match status" value="1"/>
</dbReference>
<dbReference type="AlphaFoldDB" id="K1RKA3"/>
<dbReference type="InterPro" id="IPR008145">
    <property type="entry name" value="GK/Ca_channel_bsu"/>
</dbReference>
<dbReference type="InterPro" id="IPR027417">
    <property type="entry name" value="P-loop_NTPase"/>
</dbReference>
<dbReference type="PANTHER" id="PTHR23122">
    <property type="entry name" value="MEMBRANE-ASSOCIATED GUANYLATE KINASE MAGUK"/>
    <property type="match status" value="1"/>
</dbReference>
<feature type="compositionally biased region" description="Low complexity" evidence="5">
    <location>
        <begin position="414"/>
        <end position="423"/>
    </location>
</feature>
<sequence length="1092" mass="124033">MVRASHPPLPPSYALCYISRQRVKPATMEVEEASFDIFSTSRSRLLPVDAENASLFNSHSVGMLQWGSLEDFAAFNRKWESVDDVRQIGSDYSAPHSHLGSVDGIQFLGHDHSKVENGHPDTYSQSGTLPIWPGGDADEVVFEVVVDMRPGERRFGFSVMGGLDEGFPPRIDDIAPDRADLEVWDEILEVNGRSLENCTHAEAITFIHKCIRTRCIKLRVKRRKNHQSGGPSFENVQDAYMIAVEDAAKERLEKLSNTHTIVPLDMTKLALSNQNAASEESLVESNPIYDTSMPVNTKGKAVGNGHVQQGEMNGFGEKEMTKKSKGDKGRKDSKAKRNSTTETPLIENARSQNSLNHSQEELQYYHEQDDSFNYPYIENSFDVDDPGPHREMAIDCPDSFQGTVKSTPRPPSSHSPYSYPSTPNKSIEKLPDGKTQTEVISNGQNAPVSPDQLERLRKHQEDLRKRREEETRIAREQEFLRASLRGSKKLQALESRNQNVEGVVNTAFEENDDETDNLDDGFGSTRASEKDRYMKKNLGTQDIFSCLKQLRGKLNAAEERDELSFLTSLFQNPQFQQAVNIHRKMISVTTQSPPPKPEATDAFKTSNEVMEELQNAQSPYSSDLLEMLSTPGFRNLFRAHDLVAAQQLKPVTNLPDDAFEQYPMQTYGEDSVRIVQLQKTNEPLGATVRNDGDAVIIGRIVKGGTAEKSGLLHEGDEILEVNGIDMRGKNINDVSDLLANMSGTITFMIIPTGGFTPKPSPRQQEELIHVKALFNYDPEEDIYIPCRELGISFMKGDILHVISTDDANWWQAYREGEREHQSLAGLIPSRNFQEQRERNKIMLENEAKENKKKSQTCSCGRRDKKRKRKSMYETEDILTYEEVEIYYPQPNRKRPIVLIGPRNVGRHELRSRLMESDIDRFAAAVPHTSRPARGDEVNGKDYHFVTKAEFEADIVSNKFVEHGELEKNLYGTSLDAVQQVINTGKICILVLHPESLQVLKSSDLKPYIVFVYPPNMEKLRQMQKNFYPDTTITDDMLKEIIERGREMEDKYGHFFDYILVNQDMDRAYDELLQEINRLEVEPQWVPIQWVDS</sequence>
<dbReference type="InterPro" id="IPR014775">
    <property type="entry name" value="L27_C"/>
</dbReference>
<gene>
    <name evidence="6" type="ORF">CGI_10026838</name>
</gene>
<feature type="compositionally biased region" description="Basic and acidic residues" evidence="5">
    <location>
        <begin position="316"/>
        <end position="332"/>
    </location>
</feature>
<dbReference type="EMBL" id="JH817038">
    <property type="protein sequence ID" value="EKC34701.1"/>
    <property type="molecule type" value="Genomic_DNA"/>
</dbReference>
<dbReference type="SUPFAM" id="SSF52540">
    <property type="entry name" value="P-loop containing nucleoside triphosphate hydrolases"/>
    <property type="match status" value="1"/>
</dbReference>
<organism evidence="6">
    <name type="scientific">Magallana gigas</name>
    <name type="common">Pacific oyster</name>
    <name type="synonym">Crassostrea gigas</name>
    <dbReference type="NCBI Taxonomy" id="29159"/>
    <lineage>
        <taxon>Eukaryota</taxon>
        <taxon>Metazoa</taxon>
        <taxon>Spiralia</taxon>
        <taxon>Lophotrochozoa</taxon>
        <taxon>Mollusca</taxon>
        <taxon>Bivalvia</taxon>
        <taxon>Autobranchia</taxon>
        <taxon>Pteriomorphia</taxon>
        <taxon>Ostreida</taxon>
        <taxon>Ostreoidea</taxon>
        <taxon>Ostreidae</taxon>
        <taxon>Magallana</taxon>
    </lineage>
</organism>
<evidence type="ECO:0000256" key="2">
    <source>
        <dbReference type="ARBA" id="ARBA00022443"/>
    </source>
</evidence>
<evidence type="ECO:0000256" key="1">
    <source>
        <dbReference type="ARBA" id="ARBA00007014"/>
    </source>
</evidence>
<keyword evidence="2" id="KW-0728">SH3 domain</keyword>
<feature type="compositionally biased region" description="Polar residues" evidence="5">
    <location>
        <begin position="338"/>
        <end position="354"/>
    </location>
</feature>
<dbReference type="SUPFAM" id="SSF50044">
    <property type="entry name" value="SH3-domain"/>
    <property type="match status" value="1"/>
</dbReference>
<dbReference type="PROSITE" id="PS00856">
    <property type="entry name" value="GUANYLATE_KINASE_1"/>
    <property type="match status" value="1"/>
</dbReference>
<dbReference type="Pfam" id="PF02828">
    <property type="entry name" value="L27"/>
    <property type="match status" value="1"/>
</dbReference>
<dbReference type="SMART" id="SM00072">
    <property type="entry name" value="GuKc"/>
    <property type="match status" value="1"/>
</dbReference>
<dbReference type="InterPro" id="IPR001452">
    <property type="entry name" value="SH3_domain"/>
</dbReference>
<dbReference type="SUPFAM" id="SSF50156">
    <property type="entry name" value="PDZ domain-like"/>
    <property type="match status" value="2"/>
</dbReference>
<dbReference type="InterPro" id="IPR036892">
    <property type="entry name" value="L27_dom_sf"/>
</dbReference>
<dbReference type="SMART" id="SM00326">
    <property type="entry name" value="SH3"/>
    <property type="match status" value="1"/>
</dbReference>
<dbReference type="PROSITE" id="PS51022">
    <property type="entry name" value="L27"/>
    <property type="match status" value="2"/>
</dbReference>
<dbReference type="FunFam" id="2.30.42.10:FF:000088">
    <property type="entry name" value="MAGUK p55 subfamily member 5"/>
    <property type="match status" value="1"/>
</dbReference>
<comment type="similarity">
    <text evidence="1">Belongs to the MAGUK family.</text>
</comment>
<feature type="region of interest" description="Disordered" evidence="5">
    <location>
        <begin position="301"/>
        <end position="354"/>
    </location>
</feature>
<dbReference type="InterPro" id="IPR035601">
    <property type="entry name" value="MPP5_SH3"/>
</dbReference>
<dbReference type="InterPro" id="IPR008144">
    <property type="entry name" value="Guanylate_kin-like_dom"/>
</dbReference>
<keyword evidence="4" id="KW-0175">Coiled coil</keyword>
<dbReference type="Gene3D" id="1.10.287.650">
    <property type="entry name" value="L27 domain"/>
    <property type="match status" value="2"/>
</dbReference>
<evidence type="ECO:0000256" key="3">
    <source>
        <dbReference type="ARBA" id="ARBA00022737"/>
    </source>
</evidence>
<dbReference type="InterPro" id="IPR020590">
    <property type="entry name" value="Guanylate_kinase_CS"/>
</dbReference>
<dbReference type="SUPFAM" id="SSF101288">
    <property type="entry name" value="L27 domain"/>
    <property type="match status" value="1"/>
</dbReference>
<dbReference type="InterPro" id="IPR050716">
    <property type="entry name" value="MAGUK"/>
</dbReference>
<dbReference type="CDD" id="cd12036">
    <property type="entry name" value="SH3_MPP5"/>
    <property type="match status" value="1"/>
</dbReference>
<dbReference type="FunCoup" id="K1RKA3">
    <property type="interactions" value="45"/>
</dbReference>
<feature type="region of interest" description="Disordered" evidence="5">
    <location>
        <begin position="379"/>
        <end position="452"/>
    </location>
</feature>
<dbReference type="CDD" id="cd06798">
    <property type="entry name" value="PDZ_MPP5-like"/>
    <property type="match status" value="1"/>
</dbReference>
<dbReference type="InterPro" id="IPR036034">
    <property type="entry name" value="PDZ_sf"/>
</dbReference>
<evidence type="ECO:0000256" key="4">
    <source>
        <dbReference type="SAM" id="Coils"/>
    </source>
</evidence>
<dbReference type="InterPro" id="IPR001478">
    <property type="entry name" value="PDZ"/>
</dbReference>
<proteinExistence type="inferred from homology"/>
<keyword evidence="3" id="KW-0677">Repeat</keyword>
<dbReference type="PROSITE" id="PS50052">
    <property type="entry name" value="GUANYLATE_KINASE_2"/>
    <property type="match status" value="1"/>
</dbReference>
<accession>K1RKA3</accession>
<dbReference type="InterPro" id="IPR004172">
    <property type="entry name" value="L27_dom"/>
</dbReference>